<keyword evidence="5" id="KW-1185">Reference proteome</keyword>
<dbReference type="EMBL" id="JAPMOU010000071">
    <property type="protein sequence ID" value="MDE1465581.1"/>
    <property type="molecule type" value="Genomic_DNA"/>
</dbReference>
<dbReference type="PANTHER" id="PTHR37826">
    <property type="entry name" value="FLOTILLIN BAND_7_5 DOMAIN PROTEIN"/>
    <property type="match status" value="1"/>
</dbReference>
<dbReference type="SUPFAM" id="SSF117892">
    <property type="entry name" value="Band 7/SPFH domain"/>
    <property type="match status" value="1"/>
</dbReference>
<dbReference type="PANTHER" id="PTHR37826:SF2">
    <property type="entry name" value="ZINC-RIBBON DOMAIN-CONTAINING PROTEIN"/>
    <property type="match status" value="1"/>
</dbReference>
<dbReference type="InterPro" id="IPR025640">
    <property type="entry name" value="GYF_2"/>
</dbReference>
<feature type="region of interest" description="Disordered" evidence="1">
    <location>
        <begin position="280"/>
        <end position="312"/>
    </location>
</feature>
<comment type="caution">
    <text evidence="4">The sequence shown here is derived from an EMBL/GenBank/DDBJ whole genome shotgun (WGS) entry which is preliminary data.</text>
</comment>
<proteinExistence type="predicted"/>
<feature type="domain" description="SPFH" evidence="2">
    <location>
        <begin position="26"/>
        <end position="236"/>
    </location>
</feature>
<dbReference type="Gene3D" id="3.30.479.30">
    <property type="entry name" value="Band 7 domain"/>
    <property type="match status" value="1"/>
</dbReference>
<dbReference type="Pfam" id="PF14237">
    <property type="entry name" value="GYF_2"/>
    <property type="match status" value="1"/>
</dbReference>
<reference evidence="4 5" key="1">
    <citation type="submission" date="2022-11" db="EMBL/GenBank/DDBJ databases">
        <title>Spartinivicinus poritis sp. nov., isolated from scleractinian coral Porites lutea.</title>
        <authorList>
            <person name="Zhang G."/>
            <person name="Cai L."/>
            <person name="Wei Q."/>
        </authorList>
    </citation>
    <scope>NUCLEOTIDE SEQUENCE [LARGE SCALE GENOMIC DNA]</scope>
    <source>
        <strain evidence="4 5">A2-2</strain>
    </source>
</reference>
<sequence length="377" mass="42008">MDFFNKLRGEFIDIIEWTDDSRDTMVYRFERYNNEIKMGAKLIVRESQVAVFINKGKLADIFEPGDYTLATDNLPILSTLQGWKYGFNSPFKAEVYFVNTRRFTDLKWGTKNPITLRDPEFGPVRIRAFGTYAIRISNVANFIREIVGTDGHFTTDEITNQLRNLIVSRFTDLIGEAKIPVLDMAANYDELGEFITKKIHDDFVAYGIDITKMLVENISLPPAVEEILDKRTSMGIIGNLHQYTQFQTANAIEKAAETEGGLAGGGMGMGMGFAMANQMGQSMQQSQPPQNQQQQNSPNTSAPVPPPLPQEKPYYVAVNGQQQGPMPISQLQGLVNNGVMTRDSLVWCEGMSNWTKASEVGALSSLFAATPPPLPPQ</sequence>
<feature type="compositionally biased region" description="Low complexity" evidence="1">
    <location>
        <begin position="280"/>
        <end position="302"/>
    </location>
</feature>
<name>A0ABT5UGR3_9GAMM</name>
<accession>A0ABT5UGR3</accession>
<organism evidence="4 5">
    <name type="scientific">Spartinivicinus poritis</name>
    <dbReference type="NCBI Taxonomy" id="2994640"/>
    <lineage>
        <taxon>Bacteria</taxon>
        <taxon>Pseudomonadati</taxon>
        <taxon>Pseudomonadota</taxon>
        <taxon>Gammaproteobacteria</taxon>
        <taxon>Oceanospirillales</taxon>
        <taxon>Zooshikellaceae</taxon>
        <taxon>Spartinivicinus</taxon>
    </lineage>
</organism>
<evidence type="ECO:0000313" key="4">
    <source>
        <dbReference type="EMBL" id="MDE1465581.1"/>
    </source>
</evidence>
<dbReference type="RefSeq" id="WP_274691885.1">
    <property type="nucleotide sequence ID" value="NZ_JAPMOU010000071.1"/>
</dbReference>
<gene>
    <name evidence="4" type="ORF">ORQ98_26830</name>
</gene>
<dbReference type="InterPro" id="IPR033880">
    <property type="entry name" value="SPFH_YdjI"/>
</dbReference>
<protein>
    <submittedName>
        <fullName evidence="4">SPFH domain-containing protein</fullName>
    </submittedName>
</protein>
<evidence type="ECO:0000259" key="3">
    <source>
        <dbReference type="Pfam" id="PF14237"/>
    </source>
</evidence>
<feature type="domain" description="GYF" evidence="3">
    <location>
        <begin position="314"/>
        <end position="362"/>
    </location>
</feature>
<evidence type="ECO:0000256" key="1">
    <source>
        <dbReference type="SAM" id="MobiDB-lite"/>
    </source>
</evidence>
<dbReference type="Proteomes" id="UP001528823">
    <property type="component" value="Unassembled WGS sequence"/>
</dbReference>
<dbReference type="InterPro" id="IPR036013">
    <property type="entry name" value="Band_7/SPFH_dom_sf"/>
</dbReference>
<dbReference type="Pfam" id="PF13421">
    <property type="entry name" value="Band_7_1"/>
    <property type="match status" value="1"/>
</dbReference>
<evidence type="ECO:0000259" key="2">
    <source>
        <dbReference type="Pfam" id="PF13421"/>
    </source>
</evidence>
<evidence type="ECO:0000313" key="5">
    <source>
        <dbReference type="Proteomes" id="UP001528823"/>
    </source>
</evidence>
<dbReference type="CDD" id="cd03408">
    <property type="entry name" value="SPFH_like_u1"/>
    <property type="match status" value="1"/>
</dbReference>